<name>A0A183SEJ2_SCHSO</name>
<evidence type="ECO:0000256" key="1">
    <source>
        <dbReference type="SAM" id="MobiDB-lite"/>
    </source>
</evidence>
<dbReference type="WBParaSite" id="SSLN_0000272701-mRNA-1">
    <property type="protein sequence ID" value="SSLN_0000272701-mRNA-1"/>
    <property type="gene ID" value="SSLN_0000272701"/>
</dbReference>
<sequence length="247" mass="27561">MMDPIYDQKEADVEFSKDISSRMQVPNRLSLAFSDFPSNEDISVMEIPHHIVIGRASAPTSEFSIGKKPTENFTRPSLEPPPETMVLGHVTYPSVDRINHRRVPTGPLYSSDVSLFRNLPCDGAEEDVLDKENPHCNNSASSDDTATVVAMAPTLDAQMQDLLLRITALEAKVKRHSRHELILLFLVSTYFLLKLTHVGTFREEIFHFIIEQNKACCVATGPSLSGCFQISASGLLGITHMYLRVMK</sequence>
<keyword evidence="3" id="KW-1185">Reference proteome</keyword>
<reference evidence="2 3" key="2">
    <citation type="submission" date="2018-11" db="EMBL/GenBank/DDBJ databases">
        <authorList>
            <consortium name="Pathogen Informatics"/>
        </authorList>
    </citation>
    <scope>NUCLEOTIDE SEQUENCE [LARGE SCALE GENOMIC DNA]</scope>
    <source>
        <strain evidence="2 3">NST_G2</strain>
    </source>
</reference>
<dbReference type="Proteomes" id="UP000275846">
    <property type="component" value="Unassembled WGS sequence"/>
</dbReference>
<dbReference type="EMBL" id="UYSU01032302">
    <property type="protein sequence ID" value="VDL89025.1"/>
    <property type="molecule type" value="Genomic_DNA"/>
</dbReference>
<dbReference type="OrthoDB" id="6258365at2759"/>
<feature type="region of interest" description="Disordered" evidence="1">
    <location>
        <begin position="61"/>
        <end position="81"/>
    </location>
</feature>
<accession>A0A183SEJ2</accession>
<dbReference type="AlphaFoldDB" id="A0A183SEJ2"/>
<evidence type="ECO:0000313" key="4">
    <source>
        <dbReference type="WBParaSite" id="SSLN_0000272701-mRNA-1"/>
    </source>
</evidence>
<gene>
    <name evidence="2" type="ORF">SSLN_LOCUS2640</name>
</gene>
<reference evidence="4" key="1">
    <citation type="submission" date="2016-06" db="UniProtKB">
        <authorList>
            <consortium name="WormBaseParasite"/>
        </authorList>
    </citation>
    <scope>IDENTIFICATION</scope>
</reference>
<protein>
    <submittedName>
        <fullName evidence="4">Miff domain-containing protein</fullName>
    </submittedName>
</protein>
<organism evidence="4">
    <name type="scientific">Schistocephalus solidus</name>
    <name type="common">Tapeworm</name>
    <dbReference type="NCBI Taxonomy" id="70667"/>
    <lineage>
        <taxon>Eukaryota</taxon>
        <taxon>Metazoa</taxon>
        <taxon>Spiralia</taxon>
        <taxon>Lophotrochozoa</taxon>
        <taxon>Platyhelminthes</taxon>
        <taxon>Cestoda</taxon>
        <taxon>Eucestoda</taxon>
        <taxon>Diphyllobothriidea</taxon>
        <taxon>Diphyllobothriidae</taxon>
        <taxon>Schistocephalus</taxon>
    </lineage>
</organism>
<evidence type="ECO:0000313" key="2">
    <source>
        <dbReference type="EMBL" id="VDL89025.1"/>
    </source>
</evidence>
<evidence type="ECO:0000313" key="3">
    <source>
        <dbReference type="Proteomes" id="UP000275846"/>
    </source>
</evidence>
<proteinExistence type="predicted"/>